<dbReference type="PANTHER" id="PTHR30213:SF0">
    <property type="entry name" value="UPF0761 MEMBRANE PROTEIN YIHY"/>
    <property type="match status" value="1"/>
</dbReference>
<evidence type="ECO:0000313" key="8">
    <source>
        <dbReference type="Proteomes" id="UP000436483"/>
    </source>
</evidence>
<keyword evidence="3 6" id="KW-0812">Transmembrane</keyword>
<dbReference type="RefSeq" id="WP_160884499.1">
    <property type="nucleotide sequence ID" value="NZ_WURB01000006.1"/>
</dbReference>
<comment type="subcellular location">
    <subcellularLocation>
        <location evidence="1">Cell membrane</location>
        <topology evidence="1">Multi-pass membrane protein</topology>
    </subcellularLocation>
</comment>
<feature type="transmembrane region" description="Helical" evidence="6">
    <location>
        <begin position="39"/>
        <end position="63"/>
    </location>
</feature>
<evidence type="ECO:0008006" key="9">
    <source>
        <dbReference type="Google" id="ProtNLM"/>
    </source>
</evidence>
<keyword evidence="2" id="KW-1003">Cell membrane</keyword>
<dbReference type="PIRSF" id="PIRSF035875">
    <property type="entry name" value="RNase_BN"/>
    <property type="match status" value="1"/>
</dbReference>
<dbReference type="EMBL" id="WURB01000006">
    <property type="protein sequence ID" value="MXQ11911.1"/>
    <property type="molecule type" value="Genomic_DNA"/>
</dbReference>
<evidence type="ECO:0000313" key="7">
    <source>
        <dbReference type="EMBL" id="MXQ11911.1"/>
    </source>
</evidence>
<name>A0A7X3MRQ1_9HYPH</name>
<reference evidence="7 8" key="2">
    <citation type="submission" date="2020-01" db="EMBL/GenBank/DDBJ databases">
        <title>Microvirga sp. nov., an arsenate reduction bacterium isolated from Tibet hotspring sediments.</title>
        <authorList>
            <person name="Xian W.-D."/>
            <person name="Li W.-J."/>
        </authorList>
    </citation>
    <scope>NUCLEOTIDE SEQUENCE [LARGE SCALE GENOMIC DNA]</scope>
    <source>
        <strain evidence="7 8">KCTC 23863</strain>
    </source>
</reference>
<evidence type="ECO:0000256" key="5">
    <source>
        <dbReference type="ARBA" id="ARBA00023136"/>
    </source>
</evidence>
<feature type="transmembrane region" description="Helical" evidence="6">
    <location>
        <begin position="186"/>
        <end position="208"/>
    </location>
</feature>
<sequence length="304" mass="32479">MRAMPLAVLSTRIRPFLAALSDAWVSFGRNDGLAMASHVALSLVIALFPFLVCVAALAAFLGAGRISTHIVHLLFDVWPEGVAGPLAREADRVLVPKRNVLTISVIITLLVATNGVESLRVALCRAYGTARSRPWWRARLIGIGFVVGGAGALVAASVLVVLWPSIWRAAGFYVTDLKSVRLTYDLVRYALASIVLVAGLTAAHLWLVDTRAPLRDIAPGIAATLVLWLAGATLYGEFLARVTHMKATYAGLAGFLTALIFLQISAAIFIFGAELNAALRSRRRVPGEQVPPAIVAERAALQQA</sequence>
<keyword evidence="5 6" id="KW-0472">Membrane</keyword>
<dbReference type="AlphaFoldDB" id="A0A7X3MRQ1"/>
<feature type="transmembrane region" description="Helical" evidence="6">
    <location>
        <begin position="220"/>
        <end position="240"/>
    </location>
</feature>
<evidence type="ECO:0000256" key="1">
    <source>
        <dbReference type="ARBA" id="ARBA00004651"/>
    </source>
</evidence>
<dbReference type="GO" id="GO:0005886">
    <property type="term" value="C:plasma membrane"/>
    <property type="evidence" value="ECO:0007669"/>
    <property type="project" value="UniProtKB-SubCell"/>
</dbReference>
<keyword evidence="8" id="KW-1185">Reference proteome</keyword>
<accession>A0A7X3MRQ1</accession>
<evidence type="ECO:0000256" key="2">
    <source>
        <dbReference type="ARBA" id="ARBA00022475"/>
    </source>
</evidence>
<feature type="transmembrane region" description="Helical" evidence="6">
    <location>
        <begin position="252"/>
        <end position="273"/>
    </location>
</feature>
<evidence type="ECO:0000256" key="4">
    <source>
        <dbReference type="ARBA" id="ARBA00022989"/>
    </source>
</evidence>
<organism evidence="7 8">
    <name type="scientific">Microvirga makkahensis</name>
    <dbReference type="NCBI Taxonomy" id="1128670"/>
    <lineage>
        <taxon>Bacteria</taxon>
        <taxon>Pseudomonadati</taxon>
        <taxon>Pseudomonadota</taxon>
        <taxon>Alphaproteobacteria</taxon>
        <taxon>Hyphomicrobiales</taxon>
        <taxon>Methylobacteriaceae</taxon>
        <taxon>Microvirga</taxon>
    </lineage>
</organism>
<comment type="caution">
    <text evidence="7">The sequence shown here is derived from an EMBL/GenBank/DDBJ whole genome shotgun (WGS) entry which is preliminary data.</text>
</comment>
<protein>
    <recommendedName>
        <fullName evidence="9">YihY/virulence factor BrkB family protein</fullName>
    </recommendedName>
</protein>
<dbReference type="Pfam" id="PF03631">
    <property type="entry name" value="Virul_fac_BrkB"/>
    <property type="match status" value="1"/>
</dbReference>
<reference evidence="7 8" key="1">
    <citation type="submission" date="2019-12" db="EMBL/GenBank/DDBJ databases">
        <authorList>
            <person name="Yuan C.-G."/>
        </authorList>
    </citation>
    <scope>NUCLEOTIDE SEQUENCE [LARGE SCALE GENOMIC DNA]</scope>
    <source>
        <strain evidence="7 8">KCTC 23863</strain>
    </source>
</reference>
<evidence type="ECO:0000256" key="3">
    <source>
        <dbReference type="ARBA" id="ARBA00022692"/>
    </source>
</evidence>
<evidence type="ECO:0000256" key="6">
    <source>
        <dbReference type="SAM" id="Phobius"/>
    </source>
</evidence>
<proteinExistence type="predicted"/>
<keyword evidence="4 6" id="KW-1133">Transmembrane helix</keyword>
<dbReference type="Proteomes" id="UP000436483">
    <property type="component" value="Unassembled WGS sequence"/>
</dbReference>
<dbReference type="PANTHER" id="PTHR30213">
    <property type="entry name" value="INNER MEMBRANE PROTEIN YHJD"/>
    <property type="match status" value="1"/>
</dbReference>
<dbReference type="InterPro" id="IPR017039">
    <property type="entry name" value="Virul_fac_BrkB"/>
</dbReference>
<dbReference type="OrthoDB" id="7163777at2"/>
<feature type="transmembrane region" description="Helical" evidence="6">
    <location>
        <begin position="140"/>
        <end position="166"/>
    </location>
</feature>
<gene>
    <name evidence="7" type="ORF">GR328_10650</name>
</gene>